<keyword evidence="1" id="KW-0472">Membrane</keyword>
<comment type="caution">
    <text evidence="2">The sequence shown here is derived from an EMBL/GenBank/DDBJ whole genome shotgun (WGS) entry which is preliminary data.</text>
</comment>
<keyword evidence="3" id="KW-1185">Reference proteome</keyword>
<keyword evidence="1" id="KW-1133">Transmembrane helix</keyword>
<dbReference type="InterPro" id="IPR010315">
    <property type="entry name" value="DUF915_hydro-like"/>
</dbReference>
<dbReference type="Gene3D" id="3.40.50.1820">
    <property type="entry name" value="alpha/beta hydrolase"/>
    <property type="match status" value="1"/>
</dbReference>
<keyword evidence="2" id="KW-0378">Hydrolase</keyword>
<dbReference type="EMBL" id="CAWVOH010000001">
    <property type="protein sequence ID" value="CAK8053946.1"/>
    <property type="molecule type" value="Genomic_DNA"/>
</dbReference>
<accession>A0ABM9N466</accession>
<dbReference type="SUPFAM" id="SSF53474">
    <property type="entry name" value="alpha/beta-Hydrolases"/>
    <property type="match status" value="1"/>
</dbReference>
<dbReference type="GO" id="GO:0016787">
    <property type="term" value="F:hydrolase activity"/>
    <property type="evidence" value="ECO:0007669"/>
    <property type="project" value="UniProtKB-KW"/>
</dbReference>
<evidence type="ECO:0000256" key="1">
    <source>
        <dbReference type="SAM" id="Phobius"/>
    </source>
</evidence>
<protein>
    <submittedName>
        <fullName evidence="2">Uncharacterized conserved protein with an alpha/beta hydrolase fold</fullName>
    </submittedName>
</protein>
<dbReference type="RefSeq" id="WP_349641491.1">
    <property type="nucleotide sequence ID" value="NZ_CAWVOH010000001.1"/>
</dbReference>
<gene>
    <name evidence="2" type="ORF">R54876_GBNLAHCA_00505</name>
</gene>
<keyword evidence="1" id="KW-0812">Transmembrane</keyword>
<organism evidence="2 3">
    <name type="scientific">Eupransor demetentiae</name>
    <dbReference type="NCBI Taxonomy" id="3109584"/>
    <lineage>
        <taxon>Bacteria</taxon>
        <taxon>Bacillati</taxon>
        <taxon>Bacillota</taxon>
        <taxon>Bacilli</taxon>
        <taxon>Lactobacillales</taxon>
        <taxon>Lactobacillaceae</taxon>
        <taxon>Eupransor</taxon>
    </lineage>
</organism>
<sequence>MKPKTIYTVLAVLVAIVVIALALVTYKKASGQTDVKPTEATVFFHGYGSSRNAEQSMSRYLVDKGYSNRRINVTVSKDSKVSFNRKAAAGDKHPIYLVQFNDNSNTDFAKTTDWVDTIMTQLHEQGITKVNLIGHSMGNMAIVYYLKSHSQYPDNLPRVERTIDIAGHFNGLRFQNDASAGLEANGMPSKETDSYRSLAGLEKYYENNKTKVLNIYGDSTGNGSDTTVPNNSSKSLRYFVRQPSTYQEKLITGKQAQHSKLHENKEVDQAIYDFLTK</sequence>
<proteinExistence type="predicted"/>
<feature type="transmembrane region" description="Helical" evidence="1">
    <location>
        <begin position="6"/>
        <end position="26"/>
    </location>
</feature>
<evidence type="ECO:0000313" key="2">
    <source>
        <dbReference type="EMBL" id="CAK8053946.1"/>
    </source>
</evidence>
<dbReference type="Proteomes" id="UP001314241">
    <property type="component" value="Unassembled WGS sequence"/>
</dbReference>
<reference evidence="2 3" key="1">
    <citation type="submission" date="2024-01" db="EMBL/GenBank/DDBJ databases">
        <authorList>
            <person name="Botero Cardona J."/>
        </authorList>
    </citation>
    <scope>NUCLEOTIDE SEQUENCE [LARGE SCALE GENOMIC DNA]</scope>
    <source>
        <strain evidence="2 3">LMG 33000</strain>
    </source>
</reference>
<dbReference type="Pfam" id="PF06028">
    <property type="entry name" value="DUF915"/>
    <property type="match status" value="1"/>
</dbReference>
<name>A0ABM9N466_9LACO</name>
<evidence type="ECO:0000313" key="3">
    <source>
        <dbReference type="Proteomes" id="UP001314241"/>
    </source>
</evidence>
<dbReference type="InterPro" id="IPR029058">
    <property type="entry name" value="AB_hydrolase_fold"/>
</dbReference>